<dbReference type="RefSeq" id="WP_379587774.1">
    <property type="nucleotide sequence ID" value="NZ_JBHSQW010000044.1"/>
</dbReference>
<reference evidence="2" key="1">
    <citation type="journal article" date="2019" name="Int. J. Syst. Evol. Microbiol.">
        <title>The Global Catalogue of Microorganisms (GCM) 10K type strain sequencing project: providing services to taxonomists for standard genome sequencing and annotation.</title>
        <authorList>
            <consortium name="The Broad Institute Genomics Platform"/>
            <consortium name="The Broad Institute Genome Sequencing Center for Infectious Disease"/>
            <person name="Wu L."/>
            <person name="Ma J."/>
        </authorList>
    </citation>
    <scope>NUCLEOTIDE SEQUENCE [LARGE SCALE GENOMIC DNA]</scope>
    <source>
        <strain evidence="2">CCM 8391</strain>
    </source>
</reference>
<accession>A0ABW1J8Z2</accession>
<evidence type="ECO:0008006" key="3">
    <source>
        <dbReference type="Google" id="ProtNLM"/>
    </source>
</evidence>
<comment type="caution">
    <text evidence="1">The sequence shown here is derived from an EMBL/GenBank/DDBJ whole genome shotgun (WGS) entry which is preliminary data.</text>
</comment>
<sequence length="170" mass="18810">MSRRKPTPPNPGGLCLCGCGQTTSIATKTDRHQRRVRGEHVRFVVGHHPRGLCGPPADVPADAWRCANPGCRWPLRACTAPPRRGFRAHQARNLCARCHIRARRDGWLDRFPRLVRRRDEVLNALEDLRGIGYSDAQVAAHLGISADALRLHLTRAARDGDPRVTGLVAA</sequence>
<protein>
    <recommendedName>
        <fullName evidence="3">Sigma-70-like protein</fullName>
    </recommendedName>
</protein>
<name>A0ABW1J8Z2_9PSEU</name>
<proteinExistence type="predicted"/>
<gene>
    <name evidence="1" type="ORF">ACFQE5_22105</name>
</gene>
<dbReference type="Proteomes" id="UP001596302">
    <property type="component" value="Unassembled WGS sequence"/>
</dbReference>
<evidence type="ECO:0000313" key="2">
    <source>
        <dbReference type="Proteomes" id="UP001596302"/>
    </source>
</evidence>
<organism evidence="1 2">
    <name type="scientific">Pseudonocardia hispaniensis</name>
    <dbReference type="NCBI Taxonomy" id="904933"/>
    <lineage>
        <taxon>Bacteria</taxon>
        <taxon>Bacillati</taxon>
        <taxon>Actinomycetota</taxon>
        <taxon>Actinomycetes</taxon>
        <taxon>Pseudonocardiales</taxon>
        <taxon>Pseudonocardiaceae</taxon>
        <taxon>Pseudonocardia</taxon>
    </lineage>
</organism>
<dbReference type="EMBL" id="JBHSQW010000044">
    <property type="protein sequence ID" value="MFC5996907.1"/>
    <property type="molecule type" value="Genomic_DNA"/>
</dbReference>
<keyword evidence="2" id="KW-1185">Reference proteome</keyword>
<evidence type="ECO:0000313" key="1">
    <source>
        <dbReference type="EMBL" id="MFC5996907.1"/>
    </source>
</evidence>